<comment type="cofactor">
    <cofactor evidence="5">
        <name>Mg(2+)</name>
        <dbReference type="ChEBI" id="CHEBI:18420"/>
    </cofactor>
</comment>
<proteinExistence type="inferred from homology"/>
<keyword evidence="5" id="KW-0479">Metal-binding</keyword>
<dbReference type="PANTHER" id="PTHR23407:SF1">
    <property type="entry name" value="5-FORMYLTETRAHYDROFOLATE CYCLO-LIGASE"/>
    <property type="match status" value="1"/>
</dbReference>
<feature type="binding site" evidence="4">
    <location>
        <begin position="134"/>
        <end position="142"/>
    </location>
    <ligand>
        <name>ATP</name>
        <dbReference type="ChEBI" id="CHEBI:30616"/>
    </ligand>
</feature>
<organism evidence="6 7">
    <name type="scientific">Sphingobacterium paludis</name>
    <dbReference type="NCBI Taxonomy" id="1476465"/>
    <lineage>
        <taxon>Bacteria</taxon>
        <taxon>Pseudomonadati</taxon>
        <taxon>Bacteroidota</taxon>
        <taxon>Sphingobacteriia</taxon>
        <taxon>Sphingobacteriales</taxon>
        <taxon>Sphingobacteriaceae</taxon>
        <taxon>Sphingobacterium</taxon>
    </lineage>
</organism>
<dbReference type="InterPro" id="IPR037171">
    <property type="entry name" value="NagB/RpiA_transferase-like"/>
</dbReference>
<reference evidence="6 7" key="1">
    <citation type="submission" date="2019-03" db="EMBL/GenBank/DDBJ databases">
        <title>Genomic Encyclopedia of Type Strains, Phase III (KMG-III): the genomes of soil and plant-associated and newly described type strains.</title>
        <authorList>
            <person name="Whitman W."/>
        </authorList>
    </citation>
    <scope>NUCLEOTIDE SEQUENCE [LARGE SCALE GENOMIC DNA]</scope>
    <source>
        <strain evidence="6 7">CGMCC 1.12801</strain>
    </source>
</reference>
<keyword evidence="7" id="KW-1185">Reference proteome</keyword>
<comment type="similarity">
    <text evidence="1 5">Belongs to the 5-formyltetrahydrofolate cyclo-ligase family.</text>
</comment>
<dbReference type="GO" id="GO:0035999">
    <property type="term" value="P:tetrahydrofolate interconversion"/>
    <property type="evidence" value="ECO:0007669"/>
    <property type="project" value="TreeGrafter"/>
</dbReference>
<evidence type="ECO:0000313" key="6">
    <source>
        <dbReference type="EMBL" id="TDS13925.1"/>
    </source>
</evidence>
<evidence type="ECO:0000256" key="1">
    <source>
        <dbReference type="ARBA" id="ARBA00010638"/>
    </source>
</evidence>
<dbReference type="Pfam" id="PF01812">
    <property type="entry name" value="5-FTHF_cyc-lig"/>
    <property type="match status" value="1"/>
</dbReference>
<feature type="binding site" evidence="4">
    <location>
        <position position="48"/>
    </location>
    <ligand>
        <name>substrate</name>
    </ligand>
</feature>
<evidence type="ECO:0000256" key="5">
    <source>
        <dbReference type="RuleBase" id="RU361279"/>
    </source>
</evidence>
<gene>
    <name evidence="6" type="ORF">B0I21_104252</name>
</gene>
<dbReference type="GO" id="GO:0009396">
    <property type="term" value="P:folic acid-containing compound biosynthetic process"/>
    <property type="evidence" value="ECO:0007669"/>
    <property type="project" value="TreeGrafter"/>
</dbReference>
<protein>
    <recommendedName>
        <fullName evidence="5">5-formyltetrahydrofolate cyclo-ligase</fullName>
        <ecNumber evidence="5">6.3.3.2</ecNumber>
    </recommendedName>
</protein>
<dbReference type="GO" id="GO:0046872">
    <property type="term" value="F:metal ion binding"/>
    <property type="evidence" value="ECO:0007669"/>
    <property type="project" value="UniProtKB-KW"/>
</dbReference>
<dbReference type="NCBIfam" id="TIGR02727">
    <property type="entry name" value="MTHFS_bact"/>
    <property type="match status" value="1"/>
</dbReference>
<accession>A0A4R7D2T9</accession>
<dbReference type="Gene3D" id="3.40.50.10420">
    <property type="entry name" value="NagB/RpiA/CoA transferase-like"/>
    <property type="match status" value="1"/>
</dbReference>
<evidence type="ECO:0000256" key="4">
    <source>
        <dbReference type="PIRSR" id="PIRSR006806-1"/>
    </source>
</evidence>
<dbReference type="Proteomes" id="UP000294752">
    <property type="component" value="Unassembled WGS sequence"/>
</dbReference>
<dbReference type="GO" id="GO:0030272">
    <property type="term" value="F:5-formyltetrahydrofolate cyclo-ligase activity"/>
    <property type="evidence" value="ECO:0007669"/>
    <property type="project" value="UniProtKB-EC"/>
</dbReference>
<evidence type="ECO:0000256" key="3">
    <source>
        <dbReference type="ARBA" id="ARBA00022840"/>
    </source>
</evidence>
<comment type="caution">
    <text evidence="6">The sequence shown here is derived from an EMBL/GenBank/DDBJ whole genome shotgun (WGS) entry which is preliminary data.</text>
</comment>
<dbReference type="GO" id="GO:0005524">
    <property type="term" value="F:ATP binding"/>
    <property type="evidence" value="ECO:0007669"/>
    <property type="project" value="UniProtKB-KW"/>
</dbReference>
<keyword evidence="3 4" id="KW-0067">ATP-binding</keyword>
<keyword evidence="6" id="KW-0436">Ligase</keyword>
<sequence>MIKATLRQTYKERRKHLSNDAINSFNDALLLRLQTLSWSNKRYVHTFLPIAQQREPDMWRFIDYLQQQFPDNNIVVSRANIANYSMENFLFTDKMLMEESAWGIIEPISGESVDESLLDAVIIPLLVADMKGNRVGYGKGFYDRFLAKCRPDCVKIGLSYFEPIPEITDVGPFDVPLDILLTPDNTYPFF</sequence>
<dbReference type="InterPro" id="IPR002698">
    <property type="entry name" value="FTHF_cligase"/>
</dbReference>
<evidence type="ECO:0000256" key="2">
    <source>
        <dbReference type="ARBA" id="ARBA00022741"/>
    </source>
</evidence>
<dbReference type="RefSeq" id="WP_133640222.1">
    <property type="nucleotide sequence ID" value="NZ_SNZV01000004.1"/>
</dbReference>
<dbReference type="EC" id="6.3.3.2" evidence="5"/>
<keyword evidence="2 4" id="KW-0547">Nucleotide-binding</keyword>
<dbReference type="InterPro" id="IPR024185">
    <property type="entry name" value="FTHF_cligase-like_sf"/>
</dbReference>
<name>A0A4R7D2T9_9SPHI</name>
<comment type="catalytic activity">
    <reaction evidence="5">
        <text>(6S)-5-formyl-5,6,7,8-tetrahydrofolate + ATP = (6R)-5,10-methenyltetrahydrofolate + ADP + phosphate</text>
        <dbReference type="Rhea" id="RHEA:10488"/>
        <dbReference type="ChEBI" id="CHEBI:30616"/>
        <dbReference type="ChEBI" id="CHEBI:43474"/>
        <dbReference type="ChEBI" id="CHEBI:57455"/>
        <dbReference type="ChEBI" id="CHEBI:57457"/>
        <dbReference type="ChEBI" id="CHEBI:456216"/>
        <dbReference type="EC" id="6.3.3.2"/>
    </reaction>
</comment>
<dbReference type="PIRSF" id="PIRSF006806">
    <property type="entry name" value="FTHF_cligase"/>
    <property type="match status" value="1"/>
</dbReference>
<dbReference type="OrthoDB" id="9801938at2"/>
<keyword evidence="5" id="KW-0460">Magnesium</keyword>
<dbReference type="SUPFAM" id="SSF100950">
    <property type="entry name" value="NagB/RpiA/CoA transferase-like"/>
    <property type="match status" value="1"/>
</dbReference>
<dbReference type="AlphaFoldDB" id="A0A4R7D2T9"/>
<dbReference type="EMBL" id="SNZV01000004">
    <property type="protein sequence ID" value="TDS13925.1"/>
    <property type="molecule type" value="Genomic_DNA"/>
</dbReference>
<dbReference type="PANTHER" id="PTHR23407">
    <property type="entry name" value="ATPASE INHIBITOR/5-FORMYLTETRAHYDROFOLATE CYCLO-LIGASE"/>
    <property type="match status" value="1"/>
</dbReference>
<feature type="binding site" evidence="4">
    <location>
        <position position="55"/>
    </location>
    <ligand>
        <name>substrate</name>
    </ligand>
</feature>
<feature type="binding site" evidence="4">
    <location>
        <begin position="3"/>
        <end position="7"/>
    </location>
    <ligand>
        <name>ATP</name>
        <dbReference type="ChEBI" id="CHEBI:30616"/>
    </ligand>
</feature>
<evidence type="ECO:0000313" key="7">
    <source>
        <dbReference type="Proteomes" id="UP000294752"/>
    </source>
</evidence>